<dbReference type="GO" id="GO:0060320">
    <property type="term" value="P:rejection of self pollen"/>
    <property type="evidence" value="ECO:0007669"/>
    <property type="project" value="UniProtKB-KW"/>
</dbReference>
<organism evidence="7 8">
    <name type="scientific">Gossypium stocksii</name>
    <dbReference type="NCBI Taxonomy" id="47602"/>
    <lineage>
        <taxon>Eukaryota</taxon>
        <taxon>Viridiplantae</taxon>
        <taxon>Streptophyta</taxon>
        <taxon>Embryophyta</taxon>
        <taxon>Tracheophyta</taxon>
        <taxon>Spermatophyta</taxon>
        <taxon>Magnoliopsida</taxon>
        <taxon>eudicotyledons</taxon>
        <taxon>Gunneridae</taxon>
        <taxon>Pentapetalae</taxon>
        <taxon>rosids</taxon>
        <taxon>malvids</taxon>
        <taxon>Malvales</taxon>
        <taxon>Malvaceae</taxon>
        <taxon>Malvoideae</taxon>
        <taxon>Gossypium</taxon>
    </lineage>
</organism>
<evidence type="ECO:0000256" key="3">
    <source>
        <dbReference type="ARBA" id="ARBA00022471"/>
    </source>
</evidence>
<keyword evidence="3 6" id="KW-0713">Self-incompatibility</keyword>
<evidence type="ECO:0000256" key="5">
    <source>
        <dbReference type="ARBA" id="ARBA00022729"/>
    </source>
</evidence>
<dbReference type="PROSITE" id="PS51257">
    <property type="entry name" value="PROKAR_LIPOPROTEIN"/>
    <property type="match status" value="1"/>
</dbReference>
<comment type="subcellular location">
    <subcellularLocation>
        <location evidence="1 6">Secreted</location>
    </subcellularLocation>
</comment>
<dbReference type="AlphaFoldDB" id="A0A9D3UYY3"/>
<feature type="signal peptide" evidence="6">
    <location>
        <begin position="1"/>
        <end position="29"/>
    </location>
</feature>
<dbReference type="PANTHER" id="PTHR31232:SF137">
    <property type="entry name" value="S-PROTEIN HOMOLOG"/>
    <property type="match status" value="1"/>
</dbReference>
<dbReference type="OrthoDB" id="1848419at2759"/>
<dbReference type="InterPro" id="IPR010264">
    <property type="entry name" value="Self-incomp_S1"/>
</dbReference>
<evidence type="ECO:0000256" key="1">
    <source>
        <dbReference type="ARBA" id="ARBA00004613"/>
    </source>
</evidence>
<protein>
    <recommendedName>
        <fullName evidence="6">S-protein homolog</fullName>
    </recommendedName>
</protein>
<keyword evidence="4 6" id="KW-0964">Secreted</keyword>
<dbReference type="GO" id="GO:0005576">
    <property type="term" value="C:extracellular region"/>
    <property type="evidence" value="ECO:0007669"/>
    <property type="project" value="UniProtKB-SubCell"/>
</dbReference>
<proteinExistence type="inferred from homology"/>
<dbReference type="Pfam" id="PF05938">
    <property type="entry name" value="Self-incomp_S1"/>
    <property type="match status" value="1"/>
</dbReference>
<comment type="similarity">
    <text evidence="2 6">Belongs to the plant self-incompatibility (S1) protein family.</text>
</comment>
<feature type="chain" id="PRO_5039745635" description="S-protein homolog" evidence="6">
    <location>
        <begin position="30"/>
        <end position="155"/>
    </location>
</feature>
<dbReference type="EMBL" id="JAIQCV010000009">
    <property type="protein sequence ID" value="KAH1063994.1"/>
    <property type="molecule type" value="Genomic_DNA"/>
</dbReference>
<evidence type="ECO:0000313" key="7">
    <source>
        <dbReference type="EMBL" id="KAH1063994.1"/>
    </source>
</evidence>
<keyword evidence="8" id="KW-1185">Reference proteome</keyword>
<name>A0A9D3UYY3_9ROSI</name>
<accession>A0A9D3UYY3</accession>
<comment type="caution">
    <text evidence="7">The sequence shown here is derived from an EMBL/GenBank/DDBJ whole genome shotgun (WGS) entry which is preliminary data.</text>
</comment>
<evidence type="ECO:0000256" key="6">
    <source>
        <dbReference type="RuleBase" id="RU367044"/>
    </source>
</evidence>
<dbReference type="Proteomes" id="UP000828251">
    <property type="component" value="Unassembled WGS sequence"/>
</dbReference>
<evidence type="ECO:0000256" key="2">
    <source>
        <dbReference type="ARBA" id="ARBA00005581"/>
    </source>
</evidence>
<sequence>MKSKARMPYNNFRTLTPLLCMLMLASCISQTPVSYAKSVDNLVIRFRYKVHIINGLPDNAKPLELSCHSNDDDLGHHTLWKDQEFQFKFGIHFWKKTHFVCNFSWGSKSLNDITVFVNEVETRTCRETGNCFWKVETDGIYFSNNDQNWEKRFNW</sequence>
<evidence type="ECO:0000313" key="8">
    <source>
        <dbReference type="Proteomes" id="UP000828251"/>
    </source>
</evidence>
<keyword evidence="5 6" id="KW-0732">Signal</keyword>
<dbReference type="PANTHER" id="PTHR31232">
    <property type="match status" value="1"/>
</dbReference>
<evidence type="ECO:0000256" key="4">
    <source>
        <dbReference type="ARBA" id="ARBA00022525"/>
    </source>
</evidence>
<reference evidence="7 8" key="1">
    <citation type="journal article" date="2021" name="Plant Biotechnol. J.">
        <title>Multi-omics assisted identification of the key and species-specific regulatory components of drought-tolerant mechanisms in Gossypium stocksii.</title>
        <authorList>
            <person name="Yu D."/>
            <person name="Ke L."/>
            <person name="Zhang D."/>
            <person name="Wu Y."/>
            <person name="Sun Y."/>
            <person name="Mei J."/>
            <person name="Sun J."/>
            <person name="Sun Y."/>
        </authorList>
    </citation>
    <scope>NUCLEOTIDE SEQUENCE [LARGE SCALE GENOMIC DNA]</scope>
    <source>
        <strain evidence="8">cv. E1</strain>
        <tissue evidence="7">Leaf</tissue>
    </source>
</reference>
<gene>
    <name evidence="7" type="ORF">J1N35_028981</name>
</gene>